<name>A0A1H2PWM2_9FIRM</name>
<dbReference type="RefSeq" id="WP_074685123.1">
    <property type="nucleotide sequence ID" value="NZ_FNNF01000001.1"/>
</dbReference>
<dbReference type="Proteomes" id="UP000182429">
    <property type="component" value="Unassembled WGS sequence"/>
</dbReference>
<proteinExistence type="predicted"/>
<accession>A0A1H2PWM2</accession>
<protein>
    <submittedName>
        <fullName evidence="1">Uncharacterized protein</fullName>
    </submittedName>
</protein>
<organism evidence="1 2">
    <name type="scientific">Kandleria vitulina</name>
    <dbReference type="NCBI Taxonomy" id="1630"/>
    <lineage>
        <taxon>Bacteria</taxon>
        <taxon>Bacillati</taxon>
        <taxon>Bacillota</taxon>
        <taxon>Erysipelotrichia</taxon>
        <taxon>Erysipelotrichales</taxon>
        <taxon>Coprobacillaceae</taxon>
        <taxon>Kandleria</taxon>
    </lineage>
</organism>
<gene>
    <name evidence="1" type="ORF">SAMN04487759_10147</name>
</gene>
<evidence type="ECO:0000313" key="1">
    <source>
        <dbReference type="EMBL" id="SDV99253.1"/>
    </source>
</evidence>
<reference evidence="1 2" key="1">
    <citation type="submission" date="2016-10" db="EMBL/GenBank/DDBJ databases">
        <authorList>
            <person name="de Groot N.N."/>
        </authorList>
    </citation>
    <scope>NUCLEOTIDE SEQUENCE [LARGE SCALE GENOMIC DNA]</scope>
    <source>
        <strain evidence="1 2">S3b</strain>
    </source>
</reference>
<dbReference type="EMBL" id="FNNF01000001">
    <property type="protein sequence ID" value="SDV99253.1"/>
    <property type="molecule type" value="Genomic_DNA"/>
</dbReference>
<evidence type="ECO:0000313" key="2">
    <source>
        <dbReference type="Proteomes" id="UP000182429"/>
    </source>
</evidence>
<sequence>MSDEIRSIRIESNNICYGPEPGADDEVEQYLTISSTGRVWFSARNYQQYCNSKDYCRKKQTSIDKWKAEFLLRLIDNISENMSFVTDVGSYDLEIRYSNDTKRRISGSLIGGVYSHAYGEKNNVDVTRLIRRYIPVYGLWAFDGSTSPDYEGKKAVFLFAEAWEKFFKNPDSSKDFEDGFGRECESLGFQMDCGEKFVFECKKRGCKAPYGEGLKEAVADIEDIEVIGSGAFSYWRGLTHWDYMYHLGQKECDIFICLLQRLKELSRKEYSKYKEKR</sequence>
<dbReference type="AlphaFoldDB" id="A0A1H2PWM2"/>
<dbReference type="OrthoDB" id="3191556at2"/>